<dbReference type="EMBL" id="PUHQ01000123">
    <property type="protein sequence ID" value="KAG0655354.1"/>
    <property type="molecule type" value="Genomic_DNA"/>
</dbReference>
<dbReference type="AlphaFoldDB" id="A0A9P6VVI4"/>
<protein>
    <submittedName>
        <fullName evidence="1">Uncharacterized protein</fullName>
    </submittedName>
</protein>
<feature type="non-terminal residue" evidence="1">
    <location>
        <position position="1"/>
    </location>
</feature>
<evidence type="ECO:0000313" key="2">
    <source>
        <dbReference type="Proteomes" id="UP000777482"/>
    </source>
</evidence>
<evidence type="ECO:0000313" key="1">
    <source>
        <dbReference type="EMBL" id="KAG0655354.1"/>
    </source>
</evidence>
<dbReference type="Proteomes" id="UP000777482">
    <property type="component" value="Unassembled WGS sequence"/>
</dbReference>
<name>A0A9P6VVI4_RHOMI</name>
<proteinExistence type="predicted"/>
<accession>A0A9P6VVI4</accession>
<keyword evidence="2" id="KW-1185">Reference proteome</keyword>
<comment type="caution">
    <text evidence="1">The sequence shown here is derived from an EMBL/GenBank/DDBJ whole genome shotgun (WGS) entry which is preliminary data.</text>
</comment>
<reference evidence="1 2" key="1">
    <citation type="submission" date="2020-11" db="EMBL/GenBank/DDBJ databases">
        <title>Kefir isolates.</title>
        <authorList>
            <person name="Marcisauskas S."/>
            <person name="Kim Y."/>
            <person name="Blasche S."/>
        </authorList>
    </citation>
    <scope>NUCLEOTIDE SEQUENCE [LARGE SCALE GENOMIC DNA]</scope>
    <source>
        <strain evidence="1 2">KR</strain>
    </source>
</reference>
<sequence>ERLEGWKGALDRVTATVEKSLAVSSGAGASQGGARGGRFGAEELVNHHQQAVEA</sequence>
<organism evidence="1 2">
    <name type="scientific">Rhodotorula mucilaginosa</name>
    <name type="common">Yeast</name>
    <name type="synonym">Rhodotorula rubra</name>
    <dbReference type="NCBI Taxonomy" id="5537"/>
    <lineage>
        <taxon>Eukaryota</taxon>
        <taxon>Fungi</taxon>
        <taxon>Dikarya</taxon>
        <taxon>Basidiomycota</taxon>
        <taxon>Pucciniomycotina</taxon>
        <taxon>Microbotryomycetes</taxon>
        <taxon>Sporidiobolales</taxon>
        <taxon>Sporidiobolaceae</taxon>
        <taxon>Rhodotorula</taxon>
    </lineage>
</organism>
<gene>
    <name evidence="1" type="ORF">C6P46_001051</name>
</gene>